<gene>
    <name evidence="1" type="ORF">F2P45_33575</name>
</gene>
<reference evidence="1 2" key="1">
    <citation type="submission" date="2019-10" db="EMBL/GenBank/DDBJ databases">
        <title>Taxonomy of Antarctic Massilia spp.: description of Massilia rubra sp. nov., Massilia aquatica sp. nov., Massilia mucilaginosa sp. nov., Massilia frigida sp. nov. isolated from streams, lakes and regoliths.</title>
        <authorList>
            <person name="Holochova P."/>
            <person name="Sedlacek I."/>
            <person name="Kralova S."/>
            <person name="Maslanova I."/>
            <person name="Busse H.-J."/>
            <person name="Stankova E."/>
            <person name="Vrbovska V."/>
            <person name="Kovarovic V."/>
            <person name="Bartak M."/>
            <person name="Svec P."/>
            <person name="Pantucek R."/>
        </authorList>
    </citation>
    <scope>NUCLEOTIDE SEQUENCE [LARGE SCALE GENOMIC DNA]</scope>
    <source>
        <strain evidence="1 2">CCM 8733</strain>
    </source>
</reference>
<protein>
    <submittedName>
        <fullName evidence="1">Uncharacterized protein</fullName>
    </submittedName>
</protein>
<organism evidence="1 2">
    <name type="scientific">Massilia mucilaginosa</name>
    <dbReference type="NCBI Taxonomy" id="2609282"/>
    <lineage>
        <taxon>Bacteria</taxon>
        <taxon>Pseudomonadati</taxon>
        <taxon>Pseudomonadota</taxon>
        <taxon>Betaproteobacteria</taxon>
        <taxon>Burkholderiales</taxon>
        <taxon>Oxalobacteraceae</taxon>
        <taxon>Telluria group</taxon>
        <taxon>Massilia</taxon>
    </lineage>
</organism>
<proteinExistence type="predicted"/>
<accession>A0ABX0P3H1</accession>
<sequence>MIKFDRDVQRQVIVLGLDDASLSSMLSKVHGGEYGATPSEWRESVFLFICAMLDAELISLHPEIDDYQGKASGEIRTLLEQGDPENGFDADIIWDVMHFNGTEKLVALLRKLDLNEWAAIDAELSLPLGEALAEMNIAQL</sequence>
<dbReference type="EMBL" id="WHJH01000110">
    <property type="protein sequence ID" value="NHZ93891.1"/>
    <property type="molecule type" value="Genomic_DNA"/>
</dbReference>
<evidence type="ECO:0000313" key="2">
    <source>
        <dbReference type="Proteomes" id="UP000609726"/>
    </source>
</evidence>
<dbReference type="RefSeq" id="WP_166882573.1">
    <property type="nucleotide sequence ID" value="NZ_WHJH01000110.1"/>
</dbReference>
<comment type="caution">
    <text evidence="1">The sequence shown here is derived from an EMBL/GenBank/DDBJ whole genome shotgun (WGS) entry which is preliminary data.</text>
</comment>
<keyword evidence="2" id="KW-1185">Reference proteome</keyword>
<dbReference type="Proteomes" id="UP000609726">
    <property type="component" value="Unassembled WGS sequence"/>
</dbReference>
<evidence type="ECO:0000313" key="1">
    <source>
        <dbReference type="EMBL" id="NHZ93891.1"/>
    </source>
</evidence>
<name>A0ABX0P3H1_9BURK</name>